<protein>
    <recommendedName>
        <fullName evidence="4">DUF2238 domain-containing protein</fullName>
    </recommendedName>
</protein>
<sequence>MAARYPVPARSIRVGVRRGALGTLTGMALMVTDTLRVVAAVCLVPAVVLDGAIGGALMFLVLGGCMVPRALGSSPTLDGLYCTTLLVAAWAALLDWYVAVSWLDLLVHALATGLVGVMAWDLLHRLGVLAPGTGPGAVRVAALVGITSLGALLAVLWEFGEWFGHTVLDPAIQVGYDDTVTDLAAGLVGAFLAGVAARGLVSAEVPDQVEARR</sequence>
<keyword evidence="1" id="KW-0472">Membrane</keyword>
<comment type="caution">
    <text evidence="2">The sequence shown here is derived from an EMBL/GenBank/DDBJ whole genome shotgun (WGS) entry which is preliminary data.</text>
</comment>
<gene>
    <name evidence="2" type="ORF">GCM10007231_33100</name>
</gene>
<evidence type="ECO:0000313" key="2">
    <source>
        <dbReference type="EMBL" id="GGD30957.1"/>
    </source>
</evidence>
<evidence type="ECO:0000313" key="3">
    <source>
        <dbReference type="Proteomes" id="UP000630594"/>
    </source>
</evidence>
<evidence type="ECO:0000256" key="1">
    <source>
        <dbReference type="SAM" id="Phobius"/>
    </source>
</evidence>
<feature type="transmembrane region" description="Helical" evidence="1">
    <location>
        <begin position="79"/>
        <end position="99"/>
    </location>
</feature>
<dbReference type="InterPro" id="IPR014509">
    <property type="entry name" value="YjdF-like"/>
</dbReference>
<name>A0ABQ1QMS9_9ACTN</name>
<keyword evidence="1" id="KW-0812">Transmembrane</keyword>
<keyword evidence="3" id="KW-1185">Reference proteome</keyword>
<dbReference type="Pfam" id="PF09997">
    <property type="entry name" value="DUF2238"/>
    <property type="match status" value="1"/>
</dbReference>
<evidence type="ECO:0008006" key="4">
    <source>
        <dbReference type="Google" id="ProtNLM"/>
    </source>
</evidence>
<feature type="transmembrane region" description="Helical" evidence="1">
    <location>
        <begin position="37"/>
        <end position="67"/>
    </location>
</feature>
<dbReference type="Proteomes" id="UP000630594">
    <property type="component" value="Unassembled WGS sequence"/>
</dbReference>
<keyword evidence="1" id="KW-1133">Transmembrane helix</keyword>
<proteinExistence type="predicted"/>
<accession>A0ABQ1QMS9</accession>
<dbReference type="EMBL" id="BMCK01000006">
    <property type="protein sequence ID" value="GGD30957.1"/>
    <property type="molecule type" value="Genomic_DNA"/>
</dbReference>
<feature type="transmembrane region" description="Helical" evidence="1">
    <location>
        <begin position="136"/>
        <end position="157"/>
    </location>
</feature>
<feature type="transmembrane region" description="Helical" evidence="1">
    <location>
        <begin position="105"/>
        <end position="124"/>
    </location>
</feature>
<reference evidence="3" key="1">
    <citation type="journal article" date="2019" name="Int. J. Syst. Evol. Microbiol.">
        <title>The Global Catalogue of Microorganisms (GCM) 10K type strain sequencing project: providing services to taxonomists for standard genome sequencing and annotation.</title>
        <authorList>
            <consortium name="The Broad Institute Genomics Platform"/>
            <consortium name="The Broad Institute Genome Sequencing Center for Infectious Disease"/>
            <person name="Wu L."/>
            <person name="Ma J."/>
        </authorList>
    </citation>
    <scope>NUCLEOTIDE SEQUENCE [LARGE SCALE GENOMIC DNA]</scope>
    <source>
        <strain evidence="3">CCM 7403</strain>
    </source>
</reference>
<organism evidence="2 3">
    <name type="scientific">Nocardioides daphniae</name>
    <dbReference type="NCBI Taxonomy" id="402297"/>
    <lineage>
        <taxon>Bacteria</taxon>
        <taxon>Bacillati</taxon>
        <taxon>Actinomycetota</taxon>
        <taxon>Actinomycetes</taxon>
        <taxon>Propionibacteriales</taxon>
        <taxon>Nocardioidaceae</taxon>
        <taxon>Nocardioides</taxon>
    </lineage>
</organism>